<evidence type="ECO:0000313" key="3">
    <source>
        <dbReference type="Proteomes" id="UP000437931"/>
    </source>
</evidence>
<evidence type="ECO:0000313" key="2">
    <source>
        <dbReference type="EMBL" id="MRH73327.1"/>
    </source>
</evidence>
<dbReference type="EMBL" id="WJPM01000001">
    <property type="protein sequence ID" value="MRH73327.1"/>
    <property type="molecule type" value="Genomic_DNA"/>
</dbReference>
<name>A0A6N7Q363_9XANT</name>
<dbReference type="Proteomes" id="UP000439314">
    <property type="component" value="Unassembled WGS sequence"/>
</dbReference>
<reference evidence="3 4" key="1">
    <citation type="submission" date="2019-11" db="EMBL/GenBank/DDBJ databases">
        <title>First report of rice panicle blight caused by Xanthomonas sp. in Iran.</title>
        <authorList>
            <person name="Mirghasempour S.A."/>
            <person name="Huang S."/>
            <person name="Brady C.L."/>
            <person name="Studholme D.J."/>
        </authorList>
    </citation>
    <scope>NUCLEOTIDE SEQUENCE [LARGE SCALE GENOMIC DNA]</scope>
    <source>
        <strain evidence="1 4">ASD011</strain>
        <strain evidence="3">SAM114</strain>
    </source>
</reference>
<accession>A0A6N7Q363</accession>
<gene>
    <name evidence="1" type="ORF">GIY21_01085</name>
    <name evidence="2" type="ORF">GIY22_01685</name>
</gene>
<evidence type="ECO:0000313" key="1">
    <source>
        <dbReference type="EMBL" id="MRG98882.1"/>
    </source>
</evidence>
<dbReference type="AlphaFoldDB" id="A0A6N7Q363"/>
<comment type="caution">
    <text evidence="1">The sequence shown here is derived from an EMBL/GenBank/DDBJ whole genome shotgun (WGS) entry which is preliminary data.</text>
</comment>
<proteinExistence type="predicted"/>
<dbReference type="Proteomes" id="UP000437931">
    <property type="component" value="Unassembled WGS sequence"/>
</dbReference>
<reference evidence="2" key="2">
    <citation type="journal article" date="2020" name="Plant Dis.">
        <title>A Grain Rot of Rice in Iran Caused by a Xanthomonas Strain Closely Related to X. sacchari.</title>
        <authorList>
            <person name="Mirghasempour S.A."/>
            <person name="Huang S."/>
            <person name="Studholme D.J."/>
            <person name="Brady C.L."/>
        </authorList>
    </citation>
    <scope>NUCLEOTIDE SEQUENCE</scope>
    <source>
        <strain evidence="2">SAM114</strain>
    </source>
</reference>
<evidence type="ECO:0000313" key="4">
    <source>
        <dbReference type="Proteomes" id="UP000439314"/>
    </source>
</evidence>
<sequence length="74" mass="7572">MNWLNPVLGDSFARDVWNLIRIMPGGAVTMASISQKGAPAGSGLLSIKGDPATGRTLPLAQAFEAAASFAAASR</sequence>
<keyword evidence="3" id="KW-1185">Reference proteome</keyword>
<dbReference type="EMBL" id="WJPN01000001">
    <property type="protein sequence ID" value="MRG98882.1"/>
    <property type="molecule type" value="Genomic_DNA"/>
</dbReference>
<organism evidence="1 4">
    <name type="scientific">Xanthomonas sontii</name>
    <dbReference type="NCBI Taxonomy" id="2650745"/>
    <lineage>
        <taxon>Bacteria</taxon>
        <taxon>Pseudomonadati</taxon>
        <taxon>Pseudomonadota</taxon>
        <taxon>Gammaproteobacteria</taxon>
        <taxon>Lysobacterales</taxon>
        <taxon>Lysobacteraceae</taxon>
        <taxon>Xanthomonas</taxon>
    </lineage>
</organism>
<dbReference type="RefSeq" id="WP_153750382.1">
    <property type="nucleotide sequence ID" value="NZ_WJPM01000001.1"/>
</dbReference>
<protein>
    <submittedName>
        <fullName evidence="1">Uncharacterized protein</fullName>
    </submittedName>
</protein>